<sequence length="158" mass="16860">SKDHRCGFFKARFLTGHLIVSRSLPEAAGREAKQFSLQRHWTTGSTIGLPGDQTSGYTGTQEAALISVNMSRPSSRAIYCKLSASPTLLSSPLGQAPQTPSSPPPRQLSKPNLASAAPVLDSVPTVHRKEYSQSVASEPTLLQHRVEVSTPGPQAVSE</sequence>
<dbReference type="Proteomes" id="UP001488838">
    <property type="component" value="Unassembled WGS sequence"/>
</dbReference>
<proteinExistence type="predicted"/>
<gene>
    <name evidence="2" type="ORF">U0070_025891</name>
</gene>
<comment type="caution">
    <text evidence="2">The sequence shown here is derived from an EMBL/GenBank/DDBJ whole genome shotgun (WGS) entry which is preliminary data.</text>
</comment>
<feature type="non-terminal residue" evidence="2">
    <location>
        <position position="1"/>
    </location>
</feature>
<organism evidence="2 3">
    <name type="scientific">Myodes glareolus</name>
    <name type="common">Bank vole</name>
    <name type="synonym">Clethrionomys glareolus</name>
    <dbReference type="NCBI Taxonomy" id="447135"/>
    <lineage>
        <taxon>Eukaryota</taxon>
        <taxon>Metazoa</taxon>
        <taxon>Chordata</taxon>
        <taxon>Craniata</taxon>
        <taxon>Vertebrata</taxon>
        <taxon>Euteleostomi</taxon>
        <taxon>Mammalia</taxon>
        <taxon>Eutheria</taxon>
        <taxon>Euarchontoglires</taxon>
        <taxon>Glires</taxon>
        <taxon>Rodentia</taxon>
        <taxon>Myomorpha</taxon>
        <taxon>Muroidea</taxon>
        <taxon>Cricetidae</taxon>
        <taxon>Arvicolinae</taxon>
        <taxon>Myodes</taxon>
    </lineage>
</organism>
<protein>
    <submittedName>
        <fullName evidence="2">Uncharacterized protein</fullName>
    </submittedName>
</protein>
<evidence type="ECO:0000256" key="1">
    <source>
        <dbReference type="SAM" id="MobiDB-lite"/>
    </source>
</evidence>
<evidence type="ECO:0000313" key="3">
    <source>
        <dbReference type="Proteomes" id="UP001488838"/>
    </source>
</evidence>
<keyword evidence="3" id="KW-1185">Reference proteome</keyword>
<name>A0AAW0HTV8_MYOGA</name>
<accession>A0AAW0HTV8</accession>
<dbReference type="AlphaFoldDB" id="A0AAW0HTV8"/>
<dbReference type="EMBL" id="JBBHLL010000337">
    <property type="protein sequence ID" value="KAK7805566.1"/>
    <property type="molecule type" value="Genomic_DNA"/>
</dbReference>
<evidence type="ECO:0000313" key="2">
    <source>
        <dbReference type="EMBL" id="KAK7805566.1"/>
    </source>
</evidence>
<feature type="region of interest" description="Disordered" evidence="1">
    <location>
        <begin position="89"/>
        <end position="158"/>
    </location>
</feature>
<reference evidence="2 3" key="1">
    <citation type="journal article" date="2023" name="bioRxiv">
        <title>Conserved and derived expression patterns and positive selection on dental genes reveal complex evolutionary context of ever-growing rodent molars.</title>
        <authorList>
            <person name="Calamari Z.T."/>
            <person name="Song A."/>
            <person name="Cohen E."/>
            <person name="Akter M."/>
            <person name="Roy R.D."/>
            <person name="Hallikas O."/>
            <person name="Christensen M.M."/>
            <person name="Li P."/>
            <person name="Marangoni P."/>
            <person name="Jernvall J."/>
            <person name="Klein O.D."/>
        </authorList>
    </citation>
    <scope>NUCLEOTIDE SEQUENCE [LARGE SCALE GENOMIC DNA]</scope>
    <source>
        <strain evidence="2">V071</strain>
    </source>
</reference>